<dbReference type="AlphaFoldDB" id="A0A0F7DBL5"/>
<evidence type="ECO:0000256" key="5">
    <source>
        <dbReference type="ARBA" id="ARBA00022989"/>
    </source>
</evidence>
<evidence type="ECO:0000313" key="8">
    <source>
        <dbReference type="EMBL" id="AKG91301.1"/>
    </source>
</evidence>
<accession>A0A0F7DBL5</accession>
<feature type="transmembrane region" description="Helical" evidence="7">
    <location>
        <begin position="140"/>
        <end position="161"/>
    </location>
</feature>
<evidence type="ECO:0000256" key="6">
    <source>
        <dbReference type="ARBA" id="ARBA00023136"/>
    </source>
</evidence>
<dbReference type="PANTHER" id="PTHR39087">
    <property type="entry name" value="UPF0104 MEMBRANE PROTEIN MJ1595"/>
    <property type="match status" value="1"/>
</dbReference>
<feature type="transmembrane region" description="Helical" evidence="7">
    <location>
        <begin position="244"/>
        <end position="264"/>
    </location>
</feature>
<dbReference type="PANTHER" id="PTHR39087:SF2">
    <property type="entry name" value="UPF0104 MEMBRANE PROTEIN MJ1595"/>
    <property type="match status" value="1"/>
</dbReference>
<evidence type="ECO:0000256" key="3">
    <source>
        <dbReference type="ARBA" id="ARBA00022475"/>
    </source>
</evidence>
<comment type="subcellular location">
    <subcellularLocation>
        <location evidence="1">Cell membrane</location>
        <topology evidence="1">Multi-pass membrane protein</topology>
    </subcellularLocation>
</comment>
<dbReference type="EMBL" id="CP011267">
    <property type="protein sequence ID" value="AKG91301.1"/>
    <property type="molecule type" value="Genomic_DNA"/>
</dbReference>
<comment type="similarity">
    <text evidence="2">Belongs to the UPF0104 family.</text>
</comment>
<organism evidence="8 9">
    <name type="scientific">Geoglobus ahangari</name>
    <dbReference type="NCBI Taxonomy" id="113653"/>
    <lineage>
        <taxon>Archaea</taxon>
        <taxon>Methanobacteriati</taxon>
        <taxon>Methanobacteriota</taxon>
        <taxon>Archaeoglobi</taxon>
        <taxon>Archaeoglobales</taxon>
        <taxon>Archaeoglobaceae</taxon>
        <taxon>Geoglobus</taxon>
    </lineage>
</organism>
<dbReference type="GO" id="GO:0005886">
    <property type="term" value="C:plasma membrane"/>
    <property type="evidence" value="ECO:0007669"/>
    <property type="project" value="UniProtKB-SubCell"/>
</dbReference>
<keyword evidence="3" id="KW-1003">Cell membrane</keyword>
<dbReference type="KEGG" id="gah:GAH_01405"/>
<evidence type="ECO:0000313" key="9">
    <source>
        <dbReference type="Proteomes" id="UP000034723"/>
    </source>
</evidence>
<keyword evidence="5 7" id="KW-1133">Transmembrane helix</keyword>
<evidence type="ECO:0000256" key="2">
    <source>
        <dbReference type="ARBA" id="ARBA00011061"/>
    </source>
</evidence>
<proteinExistence type="inferred from homology"/>
<keyword evidence="4 7" id="KW-0812">Transmembrane</keyword>
<keyword evidence="9" id="KW-1185">Reference proteome</keyword>
<feature type="transmembrane region" description="Helical" evidence="7">
    <location>
        <begin position="182"/>
        <end position="201"/>
    </location>
</feature>
<evidence type="ECO:0008006" key="10">
    <source>
        <dbReference type="Google" id="ProtNLM"/>
    </source>
</evidence>
<evidence type="ECO:0000256" key="4">
    <source>
        <dbReference type="ARBA" id="ARBA00022692"/>
    </source>
</evidence>
<protein>
    <recommendedName>
        <fullName evidence="10">Flippase-like domain-containing protein</fullName>
    </recommendedName>
</protein>
<sequence length="283" mass="31147">MLMSAVRAIAGIVILALVIFAFRDSLTHILSANPEMFLLAVLSYTILNILLAYRIHYLLRKQGIDVRFFRILRLHYAGMIASDFTPGRAGYFAIPALARGYGIDGSAVLGVILSFQAVEMVVKILGASLAVFYLLTPSSYLGLVVPAILTLIAIAYLWSDIPPRIERLEEVRRRARMTKEHAPFIFSISLAGWVVVGFQWYFLFRALNMNVSFLQAFLLQPLATLLMFAPLTPAGMGIFESGSAFLISLLTGSVSQGVALSLLVRSSTILADLPGILEFLSKR</sequence>
<feature type="transmembrane region" description="Helical" evidence="7">
    <location>
        <begin position="213"/>
        <end position="232"/>
    </location>
</feature>
<name>A0A0F7DBL5_9EURY</name>
<dbReference type="NCBIfam" id="TIGR00374">
    <property type="entry name" value="flippase-like domain"/>
    <property type="match status" value="1"/>
</dbReference>
<gene>
    <name evidence="8" type="ORF">GAH_01405</name>
</gene>
<keyword evidence="6 7" id="KW-0472">Membrane</keyword>
<reference evidence="8 9" key="1">
    <citation type="submission" date="2015-04" db="EMBL/GenBank/DDBJ databases">
        <title>The complete genome sequence of the hyperthermophilic, obligate iron-reducing archaeon Geoglobus ahangari strain 234T.</title>
        <authorList>
            <person name="Manzella M.P."/>
            <person name="Holmes D.E."/>
            <person name="Rocheleau J.M."/>
            <person name="Chung A."/>
            <person name="Reguera G."/>
            <person name="Kashefi K."/>
        </authorList>
    </citation>
    <scope>NUCLEOTIDE SEQUENCE [LARGE SCALE GENOMIC DNA]</scope>
    <source>
        <strain evidence="8 9">234</strain>
    </source>
</reference>
<feature type="transmembrane region" description="Helical" evidence="7">
    <location>
        <begin position="107"/>
        <end position="134"/>
    </location>
</feature>
<dbReference type="STRING" id="113653.GAH_01405"/>
<dbReference type="InParanoid" id="A0A0F7DBL5"/>
<evidence type="ECO:0000256" key="1">
    <source>
        <dbReference type="ARBA" id="ARBA00004651"/>
    </source>
</evidence>
<dbReference type="Proteomes" id="UP000034723">
    <property type="component" value="Chromosome"/>
</dbReference>
<dbReference type="HOGENOM" id="CLU_864948_0_0_2"/>
<evidence type="ECO:0000256" key="7">
    <source>
        <dbReference type="SAM" id="Phobius"/>
    </source>
</evidence>
<dbReference type="Pfam" id="PF03706">
    <property type="entry name" value="LPG_synthase_TM"/>
    <property type="match status" value="1"/>
</dbReference>
<dbReference type="InterPro" id="IPR022791">
    <property type="entry name" value="L-PG_synthase/AglD"/>
</dbReference>
<feature type="transmembrane region" description="Helical" evidence="7">
    <location>
        <begin position="39"/>
        <end position="59"/>
    </location>
</feature>